<protein>
    <recommendedName>
        <fullName evidence="4">LPS export ABC transporter periplasmic protein LptC</fullName>
    </recommendedName>
</protein>
<sequence>MNKLNLFLFLLLSGVVLASCSSDQKRLADMEVYEGPMYESEDVKILFTDSTVVRVIVYGNKQLQHQNGDIEFPDGIKIEFYGKNGEQTSELTAQSGFKENGSNVYRANGDVFVNNLQVKQTLKTEELFWSPESERIFTDKFVIVESESEIIQAEGMTAPQDFSSYEFTNPRESTTILKDDF</sequence>
<feature type="chain" id="PRO_5007574693" description="LPS export ABC transporter periplasmic protein LptC" evidence="1">
    <location>
        <begin position="19"/>
        <end position="181"/>
    </location>
</feature>
<proteinExistence type="predicted"/>
<accession>A0A150XGI8</accession>
<reference evidence="2 3" key="1">
    <citation type="submission" date="2016-01" db="EMBL/GenBank/DDBJ databases">
        <title>Genome sequencing of Roseivirga spongicola UST030701-084.</title>
        <authorList>
            <person name="Selvaratnam C."/>
            <person name="Thevarajoo S."/>
            <person name="Goh K.M."/>
            <person name="Ee R."/>
            <person name="Chan K.-G."/>
            <person name="Chong C.S."/>
        </authorList>
    </citation>
    <scope>NUCLEOTIDE SEQUENCE [LARGE SCALE GENOMIC DNA]</scope>
    <source>
        <strain evidence="2 3">UST030701-084</strain>
    </source>
</reference>
<dbReference type="Pfam" id="PF06835">
    <property type="entry name" value="LptC"/>
    <property type="match status" value="1"/>
</dbReference>
<dbReference type="STRING" id="333140.AWW68_03380"/>
<evidence type="ECO:0000313" key="2">
    <source>
        <dbReference type="EMBL" id="KYG77823.1"/>
    </source>
</evidence>
<name>A0A150XGI8_9BACT</name>
<dbReference type="AlphaFoldDB" id="A0A150XGI8"/>
<gene>
    <name evidence="2" type="ORF">AWW68_03380</name>
</gene>
<dbReference type="OrthoDB" id="9812080at2"/>
<evidence type="ECO:0000256" key="1">
    <source>
        <dbReference type="SAM" id="SignalP"/>
    </source>
</evidence>
<keyword evidence="1" id="KW-0732">Signal</keyword>
<dbReference type="NCBIfam" id="TIGR04409">
    <property type="entry name" value="LptC_YrbK"/>
    <property type="match status" value="1"/>
</dbReference>
<dbReference type="GO" id="GO:0005886">
    <property type="term" value="C:plasma membrane"/>
    <property type="evidence" value="ECO:0007669"/>
    <property type="project" value="InterPro"/>
</dbReference>
<organism evidence="2 3">
    <name type="scientific">Roseivirga spongicola</name>
    <dbReference type="NCBI Taxonomy" id="333140"/>
    <lineage>
        <taxon>Bacteria</taxon>
        <taxon>Pseudomonadati</taxon>
        <taxon>Bacteroidota</taxon>
        <taxon>Cytophagia</taxon>
        <taxon>Cytophagales</taxon>
        <taxon>Roseivirgaceae</taxon>
        <taxon>Roseivirga</taxon>
    </lineage>
</organism>
<dbReference type="Proteomes" id="UP000075606">
    <property type="component" value="Unassembled WGS sequence"/>
</dbReference>
<dbReference type="Gene3D" id="2.60.450.10">
    <property type="entry name" value="Lipopolysaccharide (LPS) transport protein A like domain"/>
    <property type="match status" value="1"/>
</dbReference>
<comment type="caution">
    <text evidence="2">The sequence shown here is derived from an EMBL/GenBank/DDBJ whole genome shotgun (WGS) entry which is preliminary data.</text>
</comment>
<dbReference type="InterPro" id="IPR010664">
    <property type="entry name" value="LipoPS_assembly_LptC-rel"/>
</dbReference>
<dbReference type="RefSeq" id="WP_084375559.1">
    <property type="nucleotide sequence ID" value="NZ_CP139724.1"/>
</dbReference>
<feature type="signal peptide" evidence="1">
    <location>
        <begin position="1"/>
        <end position="18"/>
    </location>
</feature>
<dbReference type="InterPro" id="IPR026265">
    <property type="entry name" value="LptC"/>
</dbReference>
<dbReference type="EMBL" id="LRPC01000001">
    <property type="protein sequence ID" value="KYG77823.1"/>
    <property type="molecule type" value="Genomic_DNA"/>
</dbReference>
<evidence type="ECO:0000313" key="3">
    <source>
        <dbReference type="Proteomes" id="UP000075606"/>
    </source>
</evidence>
<keyword evidence="3" id="KW-1185">Reference proteome</keyword>
<evidence type="ECO:0008006" key="4">
    <source>
        <dbReference type="Google" id="ProtNLM"/>
    </source>
</evidence>
<dbReference type="GO" id="GO:0015221">
    <property type="term" value="F:lipopolysaccharide transmembrane transporter activity"/>
    <property type="evidence" value="ECO:0007669"/>
    <property type="project" value="InterPro"/>
</dbReference>
<dbReference type="PROSITE" id="PS51257">
    <property type="entry name" value="PROKAR_LIPOPROTEIN"/>
    <property type="match status" value="1"/>
</dbReference>